<feature type="transmembrane region" description="Helical" evidence="5">
    <location>
        <begin position="177"/>
        <end position="198"/>
    </location>
</feature>
<comment type="subcellular location">
    <subcellularLocation>
        <location evidence="1">Membrane</location>
        <topology evidence="1">Multi-pass membrane protein</topology>
    </subcellularLocation>
</comment>
<accession>A0A151HFT8</accession>
<evidence type="ECO:0000256" key="2">
    <source>
        <dbReference type="ARBA" id="ARBA00022692"/>
    </source>
</evidence>
<evidence type="ECO:0000256" key="1">
    <source>
        <dbReference type="ARBA" id="ARBA00004141"/>
    </source>
</evidence>
<dbReference type="GO" id="GO:0005794">
    <property type="term" value="C:Golgi apparatus"/>
    <property type="evidence" value="ECO:0007669"/>
    <property type="project" value="TreeGrafter"/>
</dbReference>
<dbReference type="EMBL" id="AHZP02001188">
    <property type="protein sequence ID" value="KYK68164.1"/>
    <property type="molecule type" value="Genomic_DNA"/>
</dbReference>
<dbReference type="GO" id="GO:0000822">
    <property type="term" value="F:inositol hexakisphosphate binding"/>
    <property type="evidence" value="ECO:0007669"/>
    <property type="project" value="TreeGrafter"/>
</dbReference>
<organism evidence="7 8">
    <name type="scientific">Toxoplasma gondii TgCatPRC2</name>
    <dbReference type="NCBI Taxonomy" id="1130821"/>
    <lineage>
        <taxon>Eukaryota</taxon>
        <taxon>Sar</taxon>
        <taxon>Alveolata</taxon>
        <taxon>Apicomplexa</taxon>
        <taxon>Conoidasida</taxon>
        <taxon>Coccidia</taxon>
        <taxon>Eucoccidiorida</taxon>
        <taxon>Eimeriorina</taxon>
        <taxon>Sarcocystidae</taxon>
        <taxon>Toxoplasma</taxon>
    </lineage>
</organism>
<reference evidence="8" key="1">
    <citation type="submission" date="2016-03" db="EMBL/GenBank/DDBJ databases">
        <authorList>
            <person name="Sibley D."/>
            <person name="Venepally P."/>
            <person name="Karamycheva S."/>
            <person name="Hadjithomas M."/>
            <person name="Khan A."/>
            <person name="Brunk B."/>
            <person name="Roos D."/>
            <person name="Caler E."/>
            <person name="Lorenzi H."/>
        </authorList>
    </citation>
    <scope>NUCLEOTIDE SEQUENCE [LARGE SCALE GENOMIC DNA]</scope>
    <source>
        <strain evidence="8">TgCatPRC2</strain>
    </source>
</reference>
<dbReference type="PROSITE" id="PS51380">
    <property type="entry name" value="EXS"/>
    <property type="match status" value="1"/>
</dbReference>
<evidence type="ECO:0000313" key="7">
    <source>
        <dbReference type="EMBL" id="KYK68164.1"/>
    </source>
</evidence>
<dbReference type="PANTHER" id="PTHR10783:SF103">
    <property type="entry name" value="SOLUTE CARRIER FAMILY 53 MEMBER 1"/>
    <property type="match status" value="1"/>
</dbReference>
<dbReference type="Pfam" id="PF03124">
    <property type="entry name" value="EXS"/>
    <property type="match status" value="1"/>
</dbReference>
<evidence type="ECO:0000256" key="3">
    <source>
        <dbReference type="ARBA" id="ARBA00022989"/>
    </source>
</evidence>
<feature type="domain" description="EXS" evidence="6">
    <location>
        <begin position="338"/>
        <end position="539"/>
    </location>
</feature>
<comment type="caution">
    <text evidence="7">The sequence shown here is derived from an EMBL/GenBank/DDBJ whole genome shotgun (WGS) entry which is preliminary data.</text>
</comment>
<dbReference type="VEuPathDB" id="ToxoDB:TGPRC2_248550B"/>
<dbReference type="GO" id="GO:0005886">
    <property type="term" value="C:plasma membrane"/>
    <property type="evidence" value="ECO:0007669"/>
    <property type="project" value="TreeGrafter"/>
</dbReference>
<name>A0A151HFT8_TOXGO</name>
<keyword evidence="2 5" id="KW-0812">Transmembrane</keyword>
<feature type="transmembrane region" description="Helical" evidence="5">
    <location>
        <begin position="406"/>
        <end position="427"/>
    </location>
</feature>
<evidence type="ECO:0000256" key="4">
    <source>
        <dbReference type="ARBA" id="ARBA00023136"/>
    </source>
</evidence>
<dbReference type="Proteomes" id="UP000075225">
    <property type="component" value="Unassembled WGS sequence"/>
</dbReference>
<protein>
    <submittedName>
        <fullName evidence="7">SPX domain-containing protein</fullName>
    </submittedName>
</protein>
<proteinExistence type="predicted"/>
<dbReference type="AlphaFoldDB" id="A0A151HFT8"/>
<dbReference type="PANTHER" id="PTHR10783">
    <property type="entry name" value="XENOTROPIC AND POLYTROPIC RETROVIRUS RECEPTOR 1-RELATED"/>
    <property type="match status" value="1"/>
</dbReference>
<evidence type="ECO:0000313" key="8">
    <source>
        <dbReference type="Proteomes" id="UP000075225"/>
    </source>
</evidence>
<dbReference type="GO" id="GO:0016036">
    <property type="term" value="P:cellular response to phosphate starvation"/>
    <property type="evidence" value="ECO:0007669"/>
    <property type="project" value="TreeGrafter"/>
</dbReference>
<dbReference type="InterPro" id="IPR004342">
    <property type="entry name" value="EXS_C"/>
</dbReference>
<feature type="non-terminal residue" evidence="7">
    <location>
        <position position="1"/>
    </location>
</feature>
<gene>
    <name evidence="7" type="ORF">TGPRC2_248550B</name>
</gene>
<dbReference type="GO" id="GO:0006817">
    <property type="term" value="P:phosphate ion transport"/>
    <property type="evidence" value="ECO:0007669"/>
    <property type="project" value="TreeGrafter"/>
</dbReference>
<evidence type="ECO:0000259" key="6">
    <source>
        <dbReference type="PROSITE" id="PS51380"/>
    </source>
</evidence>
<evidence type="ECO:0000256" key="5">
    <source>
        <dbReference type="SAM" id="Phobius"/>
    </source>
</evidence>
<feature type="transmembrane region" description="Helical" evidence="5">
    <location>
        <begin position="135"/>
        <end position="157"/>
    </location>
</feature>
<dbReference type="OrthoDB" id="354414at2759"/>
<keyword evidence="3 5" id="KW-1133">Transmembrane helix</keyword>
<feature type="transmembrane region" description="Helical" evidence="5">
    <location>
        <begin position="219"/>
        <end position="239"/>
    </location>
</feature>
<sequence>EARLKHPCSVSLVQTTAYLRRHERVVLSILDTLEKLEGFAKLNMICVYKILKKRDKKLKTHLLQDAFERYQARLRDLVVPAKIKSKVLEIYRRLSRASGEKDAGRGACTFHQLQMSVHKDMLARRGGCFGIRDKLRYFAMGCMAILLLNILVLSLAPASNPRYQKHTLLAYLPIYRFVFDCAFATMAGAAAVAAMEYFGVNYKFLLDIDPKCQVDSTTLFGVAAFQQLLFLLTFAMFLLDYKFAILGDHNLYWAYMPALILLQLALLVVPHPTFRFTYRRHILSIFKEVFLAGVFAVSDVKLVQNIVGDVLTSFSKPLNDLHYILCFYWTGMSHDTKAQCPGDAFMRPLLGGLPFYLRFCQCIIRYRGSRNDEKAQRMHLMNAGKYVSGLLVIFCNSVPWQALGVSPYGVCLIWVCSYLLGTIYMFAWDIKVDWGLMPDPDHFIRTQSCLMYPRWMYRSIAVGNLIGRLTWAMTLMPSTFDSLRGNLLILVISLMEICRRAAWIVVRLEHEHLSNSSKYRAVLWVPPLYQDPSMFLIAGREGSKKRGKTEERRRKPAAVFLA</sequence>
<feature type="transmembrane region" description="Helical" evidence="5">
    <location>
        <begin position="251"/>
        <end position="270"/>
    </location>
</feature>
<feature type="transmembrane region" description="Helical" evidence="5">
    <location>
        <begin position="383"/>
        <end position="400"/>
    </location>
</feature>
<keyword evidence="4 5" id="KW-0472">Membrane</keyword>